<dbReference type="Proteomes" id="UP000619457">
    <property type="component" value="Unassembled WGS sequence"/>
</dbReference>
<gene>
    <name evidence="1" type="ORF">GCM10007049_35400</name>
</gene>
<reference evidence="1" key="1">
    <citation type="journal article" date="2014" name="Int. J. Syst. Evol. Microbiol.">
        <title>Complete genome sequence of Corynebacterium casei LMG S-19264T (=DSM 44701T), isolated from a smear-ripened cheese.</title>
        <authorList>
            <consortium name="US DOE Joint Genome Institute (JGI-PGF)"/>
            <person name="Walter F."/>
            <person name="Albersmeier A."/>
            <person name="Kalinowski J."/>
            <person name="Ruckert C."/>
        </authorList>
    </citation>
    <scope>NUCLEOTIDE SEQUENCE</scope>
    <source>
        <strain evidence="1">KCTC 12368</strain>
    </source>
</reference>
<dbReference type="PROSITE" id="PS51257">
    <property type="entry name" value="PROKAR_LIPOPROTEIN"/>
    <property type="match status" value="1"/>
</dbReference>
<dbReference type="SUPFAM" id="SSF63829">
    <property type="entry name" value="Calcium-dependent phosphotriesterase"/>
    <property type="match status" value="1"/>
</dbReference>
<organism evidence="1 2">
    <name type="scientific">Echinicola pacifica</name>
    <dbReference type="NCBI Taxonomy" id="346377"/>
    <lineage>
        <taxon>Bacteria</taxon>
        <taxon>Pseudomonadati</taxon>
        <taxon>Bacteroidota</taxon>
        <taxon>Cytophagia</taxon>
        <taxon>Cytophagales</taxon>
        <taxon>Cyclobacteriaceae</taxon>
        <taxon>Echinicola</taxon>
    </lineage>
</organism>
<proteinExistence type="predicted"/>
<evidence type="ECO:0000313" key="2">
    <source>
        <dbReference type="Proteomes" id="UP000619457"/>
    </source>
</evidence>
<name>A0A918QA86_9BACT</name>
<dbReference type="EMBL" id="BMWX01000008">
    <property type="protein sequence ID" value="GGZ39010.1"/>
    <property type="molecule type" value="Genomic_DNA"/>
</dbReference>
<protein>
    <recommendedName>
        <fullName evidence="3">DUF4221 domain-containing protein</fullName>
    </recommendedName>
</protein>
<dbReference type="RefSeq" id="WP_229802487.1">
    <property type="nucleotide sequence ID" value="NZ_BMWX01000008.1"/>
</dbReference>
<sequence length="376" mass="43403">MMRFLFLLILSISMSCQNRKGEVLYDDLSYLIDTVIINSKGRLLDLDLDILKSDLNEEKSSIFLYNKFDHSIDEINLDDLEVVSNYSFEAEGPNGTGEYIYDIYFLENASLFIKSSTGSSVFNINGELLEKIDWVNALGLDSLAYGQIPTYEVAIGSSDLKVFGLTYDQSNSSVYFDVLSVQDNSVARYDIDTEKSYHDFVLKIDDPYSFLDPRVYNMSENDYIIVSHQFSSEIYLFNSAGKPVRTINYSPKLTSSRVRDFNFKSLSTYGQLQDEYQKLLEQVRFGPLVWDDVKKRYFRLSATRIFSNIRKEEDAFLPEIKETKVFLSVFDADFNLISELNVPELRSENVKYFAKDGKLWVFQNLLDELGFIVLDI</sequence>
<dbReference type="Pfam" id="PF13970">
    <property type="entry name" value="DUF4221"/>
    <property type="match status" value="1"/>
</dbReference>
<evidence type="ECO:0000313" key="1">
    <source>
        <dbReference type="EMBL" id="GGZ39010.1"/>
    </source>
</evidence>
<comment type="caution">
    <text evidence="1">The sequence shown here is derived from an EMBL/GenBank/DDBJ whole genome shotgun (WGS) entry which is preliminary data.</text>
</comment>
<dbReference type="InterPro" id="IPR025316">
    <property type="entry name" value="DUF4221"/>
</dbReference>
<reference evidence="1" key="2">
    <citation type="submission" date="2020-09" db="EMBL/GenBank/DDBJ databases">
        <authorList>
            <person name="Sun Q."/>
            <person name="Kim S."/>
        </authorList>
    </citation>
    <scope>NUCLEOTIDE SEQUENCE</scope>
    <source>
        <strain evidence="1">KCTC 12368</strain>
    </source>
</reference>
<accession>A0A918QA86</accession>
<keyword evidence="2" id="KW-1185">Reference proteome</keyword>
<dbReference type="AlphaFoldDB" id="A0A918QA86"/>
<evidence type="ECO:0008006" key="3">
    <source>
        <dbReference type="Google" id="ProtNLM"/>
    </source>
</evidence>